<feature type="transmembrane region" description="Helical" evidence="8">
    <location>
        <begin position="199"/>
        <end position="226"/>
    </location>
</feature>
<keyword evidence="6 8" id="KW-1133">Transmembrane helix</keyword>
<dbReference type="RefSeq" id="WP_014016736.1">
    <property type="nucleotide sequence ID" value="NZ_AP031433.1"/>
</dbReference>
<feature type="transmembrane region" description="Helical" evidence="8">
    <location>
        <begin position="12"/>
        <end position="32"/>
    </location>
</feature>
<name>A0A1M6LPT5_MEGEL</name>
<feature type="transmembrane region" description="Helical" evidence="8">
    <location>
        <begin position="85"/>
        <end position="104"/>
    </location>
</feature>
<evidence type="ECO:0000313" key="9">
    <source>
        <dbReference type="EMBL" id="AVO28007.1"/>
    </source>
</evidence>
<dbReference type="GO" id="GO:0005886">
    <property type="term" value="C:plasma membrane"/>
    <property type="evidence" value="ECO:0007669"/>
    <property type="project" value="UniProtKB-SubCell"/>
</dbReference>
<comment type="subcellular location">
    <subcellularLocation>
        <location evidence="1 8">Cell membrane</location>
        <topology evidence="1 8">Multi-pass membrane protein</topology>
    </subcellularLocation>
</comment>
<feature type="transmembrane region" description="Helical" evidence="8">
    <location>
        <begin position="110"/>
        <end position="130"/>
    </location>
</feature>
<keyword evidence="5 8" id="KW-0812">Transmembrane</keyword>
<dbReference type="Pfam" id="PF01925">
    <property type="entry name" value="TauE"/>
    <property type="match status" value="1"/>
</dbReference>
<evidence type="ECO:0000313" key="10">
    <source>
        <dbReference type="EMBL" id="NMK37897.1"/>
    </source>
</evidence>
<keyword evidence="7 8" id="KW-0472">Membrane</keyword>
<protein>
    <recommendedName>
        <fullName evidence="8">Probable membrane transporter protein</fullName>
    </recommendedName>
</protein>
<keyword evidence="4 8" id="KW-1003">Cell membrane</keyword>
<keyword evidence="3" id="KW-0813">Transport</keyword>
<evidence type="ECO:0000313" key="12">
    <source>
        <dbReference type="Proteomes" id="UP000536773"/>
    </source>
</evidence>
<dbReference type="GeneID" id="97492655"/>
<organism evidence="10 12">
    <name type="scientific">Megasphaera elsdenii</name>
    <dbReference type="NCBI Taxonomy" id="907"/>
    <lineage>
        <taxon>Bacteria</taxon>
        <taxon>Bacillati</taxon>
        <taxon>Bacillota</taxon>
        <taxon>Negativicutes</taxon>
        <taxon>Veillonellales</taxon>
        <taxon>Veillonellaceae</taxon>
        <taxon>Megasphaera</taxon>
    </lineage>
</organism>
<dbReference type="EMBL" id="JABBJH010000001">
    <property type="protein sequence ID" value="NMK37897.1"/>
    <property type="molecule type" value="Genomic_DNA"/>
</dbReference>
<evidence type="ECO:0000256" key="4">
    <source>
        <dbReference type="ARBA" id="ARBA00022475"/>
    </source>
</evidence>
<evidence type="ECO:0000256" key="3">
    <source>
        <dbReference type="ARBA" id="ARBA00022448"/>
    </source>
</evidence>
<dbReference type="InterPro" id="IPR002781">
    <property type="entry name" value="TM_pro_TauE-like"/>
</dbReference>
<feature type="transmembrane region" description="Helical" evidence="8">
    <location>
        <begin position="238"/>
        <end position="261"/>
    </location>
</feature>
<dbReference type="EMBL" id="CP027569">
    <property type="protein sequence ID" value="AVO28007.1"/>
    <property type="molecule type" value="Genomic_DNA"/>
</dbReference>
<evidence type="ECO:0000313" key="11">
    <source>
        <dbReference type="Proteomes" id="UP000238358"/>
    </source>
</evidence>
<dbReference type="OrthoDB" id="554695at2"/>
<accession>A0A1M6LPT5</accession>
<dbReference type="PANTHER" id="PTHR30269">
    <property type="entry name" value="TRANSMEMBRANE PROTEIN YFCA"/>
    <property type="match status" value="1"/>
</dbReference>
<sequence>MEFQLFHTTLSASLLLFIMAGGFLAGFVDSIAGGGGLISLPVLLAAGLPPHLAIGTNKFSATFGAVMSAWQFWRAGKVDMGLLKRILPGTFVGAVLGCLVMLYLPSEWLQPIIIVALIAAAAFVFTQRQLGAVSTYSGNTRGNVLAALVMALAIGFYDGFIGPGTGTFLIVGFATLGFDFVTAAGNAKILNLMSNVTSFVLLIWWGQILYVYGIAMAVCIFTGAFFGSRLAIRRGTGFVRLVMLAVTIVLIGKLGLSYFGIM</sequence>
<dbReference type="Proteomes" id="UP000238358">
    <property type="component" value="Chromosome"/>
</dbReference>
<evidence type="ECO:0000256" key="6">
    <source>
        <dbReference type="ARBA" id="ARBA00022989"/>
    </source>
</evidence>
<evidence type="ECO:0000256" key="2">
    <source>
        <dbReference type="ARBA" id="ARBA00009142"/>
    </source>
</evidence>
<proteinExistence type="inferred from homology"/>
<dbReference type="InterPro" id="IPR052017">
    <property type="entry name" value="TSUP"/>
</dbReference>
<dbReference type="AlphaFoldDB" id="A0A1M6LPT5"/>
<dbReference type="PANTHER" id="PTHR30269:SF0">
    <property type="entry name" value="MEMBRANE TRANSPORTER PROTEIN YFCA-RELATED"/>
    <property type="match status" value="1"/>
</dbReference>
<reference evidence="9 11" key="1">
    <citation type="journal article" date="2018" name="Genome Announc.">
        <title>Complete genomes of two Megasphaera elsdenii strains, NCIMB 702410 and ATCC 25940.</title>
        <authorList>
            <person name="Hatmaker E.A."/>
            <person name="O'Dell K."/>
            <person name="Riley L.A."/>
            <person name="Klingeman D.M."/>
            <person name="Guss A.M."/>
        </authorList>
    </citation>
    <scope>NUCLEOTIDE SEQUENCE [LARGE SCALE GENOMIC DNA]</scope>
    <source>
        <strain evidence="9 11">NCIMB702410</strain>
    </source>
</reference>
<gene>
    <name evidence="9" type="ORF">C6Y28_10430</name>
    <name evidence="10" type="ORF">HG933_00490</name>
</gene>
<evidence type="ECO:0000256" key="1">
    <source>
        <dbReference type="ARBA" id="ARBA00004651"/>
    </source>
</evidence>
<feature type="transmembrane region" description="Helical" evidence="8">
    <location>
        <begin position="142"/>
        <end position="161"/>
    </location>
</feature>
<comment type="similarity">
    <text evidence="2 8">Belongs to the 4-toluene sulfonate uptake permease (TSUP) (TC 2.A.102) family.</text>
</comment>
<reference evidence="10 12" key="2">
    <citation type="submission" date="2020-04" db="EMBL/GenBank/DDBJ databases">
        <authorList>
            <person name="Hitch T.C.A."/>
            <person name="Wylensek D."/>
            <person name="Clavel T."/>
        </authorList>
    </citation>
    <scope>NUCLEOTIDE SEQUENCE [LARGE SCALE GENOMIC DNA]</scope>
    <source>
        <strain evidence="10 12">WCA-386-APC-2A</strain>
    </source>
</reference>
<dbReference type="Proteomes" id="UP000536773">
    <property type="component" value="Unassembled WGS sequence"/>
</dbReference>
<evidence type="ECO:0000256" key="5">
    <source>
        <dbReference type="ARBA" id="ARBA00022692"/>
    </source>
</evidence>
<evidence type="ECO:0000256" key="8">
    <source>
        <dbReference type="RuleBase" id="RU363041"/>
    </source>
</evidence>
<evidence type="ECO:0000256" key="7">
    <source>
        <dbReference type="ARBA" id="ARBA00023136"/>
    </source>
</evidence>